<dbReference type="InterPro" id="IPR016072">
    <property type="entry name" value="Skp1_comp_dimer"/>
</dbReference>
<feature type="compositionally biased region" description="Polar residues" evidence="1">
    <location>
        <begin position="20"/>
        <end position="31"/>
    </location>
</feature>
<dbReference type="WBParaSite" id="Gr19_v10_g13609.t1">
    <property type="protein sequence ID" value="Gr19_v10_g13609.t1"/>
    <property type="gene ID" value="Gr19_v10_g13609"/>
</dbReference>
<dbReference type="SUPFAM" id="SSF81382">
    <property type="entry name" value="Skp1 dimerisation domain-like"/>
    <property type="match status" value="1"/>
</dbReference>
<feature type="domain" description="SKP1 component dimerisation" evidence="2">
    <location>
        <begin position="173"/>
        <end position="221"/>
    </location>
</feature>
<keyword evidence="3" id="KW-1185">Reference proteome</keyword>
<evidence type="ECO:0000313" key="3">
    <source>
        <dbReference type="Proteomes" id="UP000887572"/>
    </source>
</evidence>
<organism evidence="3 4">
    <name type="scientific">Globodera rostochiensis</name>
    <name type="common">Golden nematode worm</name>
    <name type="synonym">Heterodera rostochiensis</name>
    <dbReference type="NCBI Taxonomy" id="31243"/>
    <lineage>
        <taxon>Eukaryota</taxon>
        <taxon>Metazoa</taxon>
        <taxon>Ecdysozoa</taxon>
        <taxon>Nematoda</taxon>
        <taxon>Chromadorea</taxon>
        <taxon>Rhabditida</taxon>
        <taxon>Tylenchina</taxon>
        <taxon>Tylenchomorpha</taxon>
        <taxon>Tylenchoidea</taxon>
        <taxon>Heteroderidae</taxon>
        <taxon>Heteroderinae</taxon>
        <taxon>Globodera</taxon>
    </lineage>
</organism>
<feature type="region of interest" description="Disordered" evidence="1">
    <location>
        <begin position="1"/>
        <end position="57"/>
    </location>
</feature>
<feature type="compositionally biased region" description="Basic and acidic residues" evidence="1">
    <location>
        <begin position="1"/>
        <end position="17"/>
    </location>
</feature>
<dbReference type="InterPro" id="IPR016897">
    <property type="entry name" value="SKP1"/>
</dbReference>
<dbReference type="InterPro" id="IPR011333">
    <property type="entry name" value="SKP1/BTB/POZ_sf"/>
</dbReference>
<name>A0A914H3B2_GLORO</name>
<dbReference type="AlphaFoldDB" id="A0A914H3B2"/>
<dbReference type="PANTHER" id="PTHR11165">
    <property type="entry name" value="SKP1"/>
    <property type="match status" value="1"/>
</dbReference>
<dbReference type="Gene3D" id="3.30.710.10">
    <property type="entry name" value="Potassium Channel Kv1.1, Chain A"/>
    <property type="match status" value="1"/>
</dbReference>
<dbReference type="Proteomes" id="UP000887572">
    <property type="component" value="Unplaced"/>
</dbReference>
<accession>A0A914H3B2</accession>
<evidence type="ECO:0000256" key="1">
    <source>
        <dbReference type="SAM" id="MobiDB-lite"/>
    </source>
</evidence>
<sequence length="223" mass="25445">MSESDSSKKNMGTEKENTLPVVNTSKQSNSADSEEKRLQNEMQAKFESLQSSSTDTEENCPQNEVKCLCSDGDVMVPLALMPQCKVFKEMVQNCDSGTEFHIQEKLSVDTFKKVVTWMEHRAGKDEPTVETDPNTHERKWFTLDDFETKFFEMDAKELINNILPACSFLQIESLYLYACQSMAAVIKDKPLEELRQLLVVGGQRVLSEEEMAKIRTKNAWCAY</sequence>
<reference evidence="4" key="1">
    <citation type="submission" date="2022-11" db="UniProtKB">
        <authorList>
            <consortium name="WormBaseParasite"/>
        </authorList>
    </citation>
    <scope>IDENTIFICATION</scope>
</reference>
<evidence type="ECO:0000259" key="2">
    <source>
        <dbReference type="Pfam" id="PF01466"/>
    </source>
</evidence>
<protein>
    <submittedName>
        <fullName evidence="4">SKP1 component dimerisation domain-containing protein</fullName>
    </submittedName>
</protein>
<feature type="compositionally biased region" description="Polar residues" evidence="1">
    <location>
        <begin position="48"/>
        <end position="57"/>
    </location>
</feature>
<evidence type="ECO:0000313" key="4">
    <source>
        <dbReference type="WBParaSite" id="Gr19_v10_g13609.t1"/>
    </source>
</evidence>
<dbReference type="Pfam" id="PF01466">
    <property type="entry name" value="Skp1"/>
    <property type="match status" value="1"/>
</dbReference>
<dbReference type="InterPro" id="IPR036296">
    <property type="entry name" value="SKP1-like_dim_sf"/>
</dbReference>
<proteinExistence type="predicted"/>
<dbReference type="GO" id="GO:0006511">
    <property type="term" value="P:ubiquitin-dependent protein catabolic process"/>
    <property type="evidence" value="ECO:0007669"/>
    <property type="project" value="InterPro"/>
</dbReference>